<name>J9FI97_9ZZZZ</name>
<organism evidence="1">
    <name type="scientific">gut metagenome</name>
    <dbReference type="NCBI Taxonomy" id="749906"/>
    <lineage>
        <taxon>unclassified sequences</taxon>
        <taxon>metagenomes</taxon>
        <taxon>organismal metagenomes</taxon>
    </lineage>
</organism>
<sequence length="38" mass="4380">LTPVLRLCGTDVAKETQDSHDKNRFHALHVFVNIDILY</sequence>
<accession>J9FI97</accession>
<reference evidence="1" key="1">
    <citation type="journal article" date="2012" name="PLoS ONE">
        <title>Gene sets for utilization of primary and secondary nutrition supplies in the distal gut of endangered iberian lynx.</title>
        <authorList>
            <person name="Alcaide M."/>
            <person name="Messina E."/>
            <person name="Richter M."/>
            <person name="Bargiela R."/>
            <person name="Peplies J."/>
            <person name="Huws S.A."/>
            <person name="Newbold C.J."/>
            <person name="Golyshin P.N."/>
            <person name="Simon M.A."/>
            <person name="Lopez G."/>
            <person name="Yakimov M.M."/>
            <person name="Ferrer M."/>
        </authorList>
    </citation>
    <scope>NUCLEOTIDE SEQUENCE</scope>
</reference>
<dbReference type="AlphaFoldDB" id="J9FI97"/>
<gene>
    <name evidence="1" type="ORF">EVA_22501</name>
</gene>
<dbReference type="EMBL" id="AMCI01009505">
    <property type="protein sequence ID" value="EJW89392.1"/>
    <property type="molecule type" value="Genomic_DNA"/>
</dbReference>
<feature type="non-terminal residue" evidence="1">
    <location>
        <position position="1"/>
    </location>
</feature>
<evidence type="ECO:0000313" key="1">
    <source>
        <dbReference type="EMBL" id="EJW89392.1"/>
    </source>
</evidence>
<proteinExistence type="predicted"/>
<protein>
    <submittedName>
        <fullName evidence="1">Uncharacterized protein</fullName>
    </submittedName>
</protein>
<comment type="caution">
    <text evidence="1">The sequence shown here is derived from an EMBL/GenBank/DDBJ whole genome shotgun (WGS) entry which is preliminary data.</text>
</comment>